<sequence>MMADYNNSVDHALEDNTRLIFARDAVLARVCGPFDNLECGLCGVLLTSLQGVREHCHRAHHNLDLTFQCTKCDKGFSSYRGICCHFSKCIGARISVSEGPLSCSECEREFDSKRALSTHERHMHPGIRNAKRLKDFNPRGGGGKTIHGNTKWTEEEVQLLVSLSKRFEGYKSINKEISLILTSKTCKQISDKRRYLNLHNGNGGLAAAEAVLEFCEDSHPEVTESDGAVLSEIMDEECHQSSVTMRSSIVHGDIGREVQGKELVRIPPDNSVMGNCVVLLRKLATDKRSDLDLSKDKELRIDIEKATKANRESADGRVIQSVAGNEIDPDTFQWKELLLGQVRGFPRVDENSELFDLDDKLTKELSSDSPVWNDNCELIVSDLCQVLCKKKYELGRQHHVRKGKRHRGIHHKREKFRECQKIFRKSPRKLAEYLYRDKDLSHISKDASTPQGIEQYYSQLWGEPELLESNTIEEKLPSSSLFDCLPPITPEEVEGRIHKIRPSSAPGLDGVRKIHLVGKGITLVLVKLYNLLFLTGGYPECWKRNRTVFIPKIGKDLSEVGGWRPLTIGSLLARMYSAFLERRIRRVTSLSLSQRGFTNIQGCHVNLTILKEGIRQAKVKNGGVIVSVDIEKAFDTIPHSVIFSRLASQGVPPLLRKIISNMYKDVYTVIEGQCIPIKRGVKQGDPLSPLLFNIAIDPVLRSLEEFQGGLPLGNSAIKILAFADDIILGASSAGQAQQMVDMLGIGLTSCGLGVSHRKCFGFQIVNKNKTWTIVDPMITLNGSSLPFSGPEDRLPYLGVDINPWDRKSRYDAGQRLISAAKRGSQLSLKPQQKINLITAFLLPKFLYILIEDPPSPAYLKSIDHDLRQIYKNILHLPNCVSTAFMYSPKRDGGLGLPRLSCLVPLAHLKAGIKLGSLQDSLVREITTSDRFVRTMGSVAHSLWASWSLTLQDIYKLKSALKRREAKAWESCVSQGQGAAQFRGDSIGNNWLHNPGTYRPGQYIEALKLRANLTGVRVNLKRSGYNVPITCRFCKDIPETQAHVLGLCPKTKGMRIQRHDSIVNRVRDKLKTKSPVALMHEQNFTVEEGQVFKPDIVTILGEVGYVIDVTVRYDDRDYIKDASVEKIRKYEALKGYLKDLYPQLNKVEVLPLVFGSRGAVPGSTVHNMGLLGFTKREMVHISRKVIADSLIISNFLEVY</sequence>
<evidence type="ECO:0000259" key="3">
    <source>
        <dbReference type="PROSITE" id="PS50878"/>
    </source>
</evidence>
<keyword evidence="1" id="KW-0862">Zinc</keyword>
<keyword evidence="1" id="KW-0863">Zinc-finger</keyword>
<dbReference type="EMBL" id="GU949555">
    <property type="protein sequence ID" value="ADX60045.1"/>
    <property type="molecule type" value="Genomic_DNA"/>
</dbReference>
<protein>
    <submittedName>
        <fullName evidence="4">R2 protein</fullName>
    </submittedName>
</protein>
<dbReference type="PROSITE" id="PS50157">
    <property type="entry name" value="ZINC_FINGER_C2H2_2"/>
    <property type="match status" value="1"/>
</dbReference>
<reference evidence="4" key="1">
    <citation type="journal article" date="2011" name="J. Mol. Evol.">
        <title>The Non-LTR Retrotransposon R2 in Termites (Insecta, Isoptera): Characterization and Dynamics.</title>
        <authorList>
            <person name="Ghesini S."/>
            <person name="Luchetti A."/>
            <person name="Marini M."/>
            <person name="Mantovani B."/>
        </authorList>
    </citation>
    <scope>NUCLEOTIDE SEQUENCE</scope>
</reference>
<evidence type="ECO:0000256" key="1">
    <source>
        <dbReference type="PROSITE-ProRule" id="PRU00042"/>
    </source>
</evidence>
<dbReference type="CDD" id="cd00167">
    <property type="entry name" value="SANT"/>
    <property type="match status" value="1"/>
</dbReference>
<dbReference type="CDD" id="cd01650">
    <property type="entry name" value="RT_nLTR_like"/>
    <property type="match status" value="1"/>
</dbReference>
<dbReference type="GO" id="GO:0008270">
    <property type="term" value="F:zinc ion binding"/>
    <property type="evidence" value="ECO:0007669"/>
    <property type="project" value="UniProtKB-KW"/>
</dbReference>
<evidence type="ECO:0000259" key="2">
    <source>
        <dbReference type="PROSITE" id="PS50157"/>
    </source>
</evidence>
<dbReference type="PROSITE" id="PS00028">
    <property type="entry name" value="ZINC_FINGER_C2H2_1"/>
    <property type="match status" value="1"/>
</dbReference>
<accession>F1AQS6</accession>
<proteinExistence type="predicted"/>
<organism evidence="4">
    <name type="scientific">Reticulitermes lucifugus</name>
    <dbReference type="NCBI Taxonomy" id="127386"/>
    <lineage>
        <taxon>Eukaryota</taxon>
        <taxon>Metazoa</taxon>
        <taxon>Ecdysozoa</taxon>
        <taxon>Arthropoda</taxon>
        <taxon>Hexapoda</taxon>
        <taxon>Insecta</taxon>
        <taxon>Pterygota</taxon>
        <taxon>Neoptera</taxon>
        <taxon>Polyneoptera</taxon>
        <taxon>Dictyoptera</taxon>
        <taxon>Blattodea</taxon>
        <taxon>Blattoidea</taxon>
        <taxon>Termitoidae</taxon>
        <taxon>Rhinotermitidae</taxon>
        <taxon>Reticulitermes</taxon>
        <taxon>Reticulitermes</taxon>
    </lineage>
</organism>
<dbReference type="InterPro" id="IPR000477">
    <property type="entry name" value="RT_dom"/>
</dbReference>
<name>F1AQS6_9NEOP</name>
<dbReference type="PROSITE" id="PS50878">
    <property type="entry name" value="RT_POL"/>
    <property type="match status" value="1"/>
</dbReference>
<dbReference type="AlphaFoldDB" id="F1AQS6"/>
<dbReference type="InterPro" id="IPR043502">
    <property type="entry name" value="DNA/RNA_pol_sf"/>
</dbReference>
<evidence type="ECO:0000313" key="4">
    <source>
        <dbReference type="EMBL" id="ADX60045.1"/>
    </source>
</evidence>
<dbReference type="SMART" id="SM00355">
    <property type="entry name" value="ZnF_C2H2"/>
    <property type="match status" value="3"/>
</dbReference>
<dbReference type="Gene3D" id="3.30.160.60">
    <property type="entry name" value="Classic Zinc Finger"/>
    <property type="match status" value="1"/>
</dbReference>
<keyword evidence="1" id="KW-0479">Metal-binding</keyword>
<feature type="domain" description="C2H2-type" evidence="2">
    <location>
        <begin position="101"/>
        <end position="129"/>
    </location>
</feature>
<feature type="domain" description="Reverse transcriptase" evidence="3">
    <location>
        <begin position="531"/>
        <end position="801"/>
    </location>
</feature>
<dbReference type="Pfam" id="PF00078">
    <property type="entry name" value="RVT_1"/>
    <property type="match status" value="1"/>
</dbReference>
<dbReference type="InterPro" id="IPR001005">
    <property type="entry name" value="SANT/Myb"/>
</dbReference>
<dbReference type="PANTHER" id="PTHR19446">
    <property type="entry name" value="REVERSE TRANSCRIPTASES"/>
    <property type="match status" value="1"/>
</dbReference>
<dbReference type="InterPro" id="IPR013087">
    <property type="entry name" value="Znf_C2H2_type"/>
</dbReference>
<dbReference type="SUPFAM" id="SSF56672">
    <property type="entry name" value="DNA/RNA polymerases"/>
    <property type="match status" value="1"/>
</dbReference>
<dbReference type="GO" id="GO:0071897">
    <property type="term" value="P:DNA biosynthetic process"/>
    <property type="evidence" value="ECO:0007669"/>
    <property type="project" value="UniProtKB-ARBA"/>
</dbReference>